<dbReference type="NCBIfam" id="TIGR02001">
    <property type="entry name" value="gcw_chp"/>
    <property type="match status" value="1"/>
</dbReference>
<feature type="chain" id="PRO_5016128541" description="Choline dehydrogenase" evidence="1">
    <location>
        <begin position="30"/>
        <end position="275"/>
    </location>
</feature>
<feature type="signal peptide" evidence="1">
    <location>
        <begin position="1"/>
        <end position="29"/>
    </location>
</feature>
<sequence>MSLIHALRRLPVLPLAASLALLAPLCGHAQTTTASGWTLTGTAGVVSDYLFRGVSQTQGKPAAQLTFDATHRDGWFAGLFGSGVSNAAYPNGSGTEIDLYGGWRTELSPGVGLELGFISYWFPGAFTRDADGKHVSYDTQELHAAVSHGAASAGIWHAVSSHWSGFAVDPYSGANKSSRGSTYVEANWNPEIAPGWTLNLHAGRQIVKNFGPYNFTDVKVGVTRVEGPWTFSLAASHNTGDAKKGDTALWTFFDSNGRGRNVVGTRWVASLTRAF</sequence>
<evidence type="ECO:0008006" key="4">
    <source>
        <dbReference type="Google" id="ProtNLM"/>
    </source>
</evidence>
<name>A0A2U8FM91_9BURK</name>
<dbReference type="InterPro" id="IPR010239">
    <property type="entry name" value="CHP02001"/>
</dbReference>
<dbReference type="OrthoDB" id="9793561at2"/>
<dbReference type="Proteomes" id="UP000244892">
    <property type="component" value="Chromosome"/>
</dbReference>
<evidence type="ECO:0000313" key="2">
    <source>
        <dbReference type="EMBL" id="AWI52070.1"/>
    </source>
</evidence>
<keyword evidence="3" id="KW-1185">Reference proteome</keyword>
<evidence type="ECO:0000256" key="1">
    <source>
        <dbReference type="SAM" id="SignalP"/>
    </source>
</evidence>
<dbReference type="Pfam" id="PF09694">
    <property type="entry name" value="Gcw_chp"/>
    <property type="match status" value="1"/>
</dbReference>
<accession>A0A2U8FM91</accession>
<dbReference type="AlphaFoldDB" id="A0A2U8FM91"/>
<evidence type="ECO:0000313" key="3">
    <source>
        <dbReference type="Proteomes" id="UP000244892"/>
    </source>
</evidence>
<dbReference type="EMBL" id="CP029210">
    <property type="protein sequence ID" value="AWI52070.1"/>
    <property type="molecule type" value="Genomic_DNA"/>
</dbReference>
<dbReference type="KEGG" id="aon:DEH84_00360"/>
<reference evidence="2 3" key="1">
    <citation type="submission" date="2018-05" db="EMBL/GenBank/DDBJ databases">
        <title>complete genome sequence of Aquabacterium olei NBRC 110486.</title>
        <authorList>
            <person name="Tang B."/>
            <person name="Chang J."/>
            <person name="Zhang L."/>
            <person name="Yang H."/>
        </authorList>
    </citation>
    <scope>NUCLEOTIDE SEQUENCE [LARGE SCALE GENOMIC DNA]</scope>
    <source>
        <strain evidence="2 3">NBRC 110486</strain>
    </source>
</reference>
<dbReference type="RefSeq" id="WP_109033788.1">
    <property type="nucleotide sequence ID" value="NZ_CP029210.1"/>
</dbReference>
<gene>
    <name evidence="2" type="ORF">DEH84_00360</name>
</gene>
<protein>
    <recommendedName>
        <fullName evidence="4">Choline dehydrogenase</fullName>
    </recommendedName>
</protein>
<proteinExistence type="predicted"/>
<keyword evidence="1" id="KW-0732">Signal</keyword>
<organism evidence="2 3">
    <name type="scientific">Aquabacterium olei</name>
    <dbReference type="NCBI Taxonomy" id="1296669"/>
    <lineage>
        <taxon>Bacteria</taxon>
        <taxon>Pseudomonadati</taxon>
        <taxon>Pseudomonadota</taxon>
        <taxon>Betaproteobacteria</taxon>
        <taxon>Burkholderiales</taxon>
        <taxon>Aquabacterium</taxon>
    </lineage>
</organism>